<dbReference type="Gene3D" id="1.20.1250.20">
    <property type="entry name" value="MFS general substrate transporter like domains"/>
    <property type="match status" value="1"/>
</dbReference>
<dbReference type="SUPFAM" id="SSF48371">
    <property type="entry name" value="ARM repeat"/>
    <property type="match status" value="2"/>
</dbReference>
<comment type="subcellular location">
    <subcellularLocation>
        <location evidence="1">Membrane</location>
        <topology evidence="1">Multi-pass membrane protein</topology>
    </subcellularLocation>
</comment>
<evidence type="ECO:0000256" key="2">
    <source>
        <dbReference type="ARBA" id="ARBA00007127"/>
    </source>
</evidence>
<feature type="transmembrane region" description="Helical" evidence="9">
    <location>
        <begin position="98"/>
        <end position="119"/>
    </location>
</feature>
<accession>A0A419W6Z4</accession>
<evidence type="ECO:0000313" key="11">
    <source>
        <dbReference type="Proteomes" id="UP000283387"/>
    </source>
</evidence>
<evidence type="ECO:0000256" key="3">
    <source>
        <dbReference type="ARBA" id="ARBA00022448"/>
    </source>
</evidence>
<reference evidence="10 11" key="1">
    <citation type="submission" date="2018-09" db="EMBL/GenBank/DDBJ databases">
        <title>Genomic Encyclopedia of Archaeal and Bacterial Type Strains, Phase II (KMG-II): from individual species to whole genera.</title>
        <authorList>
            <person name="Goeker M."/>
        </authorList>
    </citation>
    <scope>NUCLEOTIDE SEQUENCE [LARGE SCALE GENOMIC DNA]</scope>
    <source>
        <strain evidence="10 11">DSM 27148</strain>
    </source>
</reference>
<evidence type="ECO:0000256" key="8">
    <source>
        <dbReference type="ARBA" id="ARBA00023136"/>
    </source>
</evidence>
<evidence type="ECO:0000256" key="6">
    <source>
        <dbReference type="ARBA" id="ARBA00022840"/>
    </source>
</evidence>
<name>A0A419W6Z4_9BACT</name>
<dbReference type="Gene3D" id="1.25.10.10">
    <property type="entry name" value="Leucine-rich Repeat Variant"/>
    <property type="match status" value="2"/>
</dbReference>
<dbReference type="InterPro" id="IPR004667">
    <property type="entry name" value="ADP_ATP_car_bac_type"/>
</dbReference>
<feature type="transmembrane region" description="Helical" evidence="9">
    <location>
        <begin position="161"/>
        <end position="180"/>
    </location>
</feature>
<evidence type="ECO:0000256" key="1">
    <source>
        <dbReference type="ARBA" id="ARBA00004141"/>
    </source>
</evidence>
<proteinExistence type="inferred from homology"/>
<evidence type="ECO:0000313" key="10">
    <source>
        <dbReference type="EMBL" id="RKD91243.1"/>
    </source>
</evidence>
<dbReference type="PANTHER" id="PTHR31187">
    <property type="match status" value="1"/>
</dbReference>
<sequence length="951" mass="107678">MKNFESSVTGVFKEAFIYFLNKSFDIRMGEYRRVLLMQLNVFLIITTLLIIKPIANSLFLSSFGYSYLPMAFILVAVLAIVISWFYSKILSTRSFGNIMVRTLIGSVVCLFIFGVLLRLNVLVQVVLLLFYVWVALFAVVSSSQFWILANIIFNPREAKRVFGFIGAGAIGGGIFGGYLTSIIARSLGSENLIFLSMLVLLPSIWITRRMWAERDSETKHFKQLKVKEDTIPENPYRLIRKSRHLTFMAGIIGVGVIVAKLVDYQFSAIASLAIPDPDKLTSFFGFWFSNFNLLSLFIQLFVTRRVVGVFGVGTSLLFLPGAIFLGAVLMLFFPVLGVAVFIKFSDASLKQSINKSATELLALPIPVEIKNKTKSFIDVFVDSAATGIGGLILIFLVNAFNLSTNWISLIIIGLLLLWGYFALQVRKEYLKSFKLKLSPKVAAEQSSRKKGTEESVIGGLVRQLDSANEKQLLYVIQKVREVPDERFYQGLKKLLDHPSALVRAEVIVNLRTYLNHNLSGKMNQLISDPDSQVRVNALEYLLTLAPGNRVEMLEAYLDHQDPEIRRSALLALARETRGNYELQNWFSFGKHLQKQIALLDEDTTAAEMDEQRQFVLQAIGLSSATAYFRYIEEAFASPRPEVVKLAVVAAGNAAHPQFIGRLVEALTQPAYSALAVQALANFGIQVFSFFQQMIEAEDIQVDVVRKLPMVAEKINSQKSISFLFYLLDYEDYLVHLESLKALTVIKQSFPNLHFDKRLVMSRIVEEAHLYQNSLIVLNSRFSNHQEEVAEPENITEARKSLINLLERRLDGSLERIFRLLELRYPPEDIFTAYKGIQSEKAEVRMNAVDFLDNLLETRLKKVLIPILETSVSHSMTEPIIGLFMEKEPDEFTCYKMLLEGVDVKVKLAVFYLLEQKADRSYLLLAEKHLEVRNPKVRFFALKAKNAMLSAN</sequence>
<gene>
    <name evidence="10" type="ORF">BC643_1592</name>
</gene>
<dbReference type="SUPFAM" id="SSF103473">
    <property type="entry name" value="MFS general substrate transporter"/>
    <property type="match status" value="1"/>
</dbReference>
<comment type="caution">
    <text evidence="10">The sequence shown here is derived from an EMBL/GenBank/DDBJ whole genome shotgun (WGS) entry which is preliminary data.</text>
</comment>
<feature type="transmembrane region" description="Helical" evidence="9">
    <location>
        <begin position="282"/>
        <end position="302"/>
    </location>
</feature>
<keyword evidence="7 9" id="KW-1133">Transmembrane helix</keyword>
<dbReference type="PANTHER" id="PTHR31187:SF1">
    <property type="entry name" value="ADP,ATP CARRIER PROTEIN 1"/>
    <property type="match status" value="1"/>
</dbReference>
<dbReference type="EMBL" id="RAPN01000001">
    <property type="protein sequence ID" value="RKD91243.1"/>
    <property type="molecule type" value="Genomic_DNA"/>
</dbReference>
<keyword evidence="4 9" id="KW-0812">Transmembrane</keyword>
<keyword evidence="6" id="KW-0067">ATP-binding</keyword>
<keyword evidence="5" id="KW-0547">Nucleotide-binding</keyword>
<dbReference type="InterPro" id="IPR036259">
    <property type="entry name" value="MFS_trans_sf"/>
</dbReference>
<feature type="transmembrane region" description="Helical" evidence="9">
    <location>
        <begin position="406"/>
        <end position="423"/>
    </location>
</feature>
<comment type="similarity">
    <text evidence="2">Belongs to the ADP/ATP translocase tlc family.</text>
</comment>
<dbReference type="Proteomes" id="UP000283387">
    <property type="component" value="Unassembled WGS sequence"/>
</dbReference>
<evidence type="ECO:0000256" key="7">
    <source>
        <dbReference type="ARBA" id="ARBA00022989"/>
    </source>
</evidence>
<dbReference type="InterPro" id="IPR016024">
    <property type="entry name" value="ARM-type_fold"/>
</dbReference>
<feature type="transmembrane region" description="Helical" evidence="9">
    <location>
        <begin position="34"/>
        <end position="55"/>
    </location>
</feature>
<dbReference type="RefSeq" id="WP_120272562.1">
    <property type="nucleotide sequence ID" value="NZ_RAPN01000001.1"/>
</dbReference>
<keyword evidence="8 9" id="KW-0472">Membrane</keyword>
<protein>
    <submittedName>
        <fullName evidence="10">AAA family ATP:ADP antiporter</fullName>
    </submittedName>
</protein>
<keyword evidence="11" id="KW-1185">Reference proteome</keyword>
<feature type="transmembrane region" description="Helical" evidence="9">
    <location>
        <begin position="192"/>
        <end position="211"/>
    </location>
</feature>
<evidence type="ECO:0000256" key="9">
    <source>
        <dbReference type="SAM" id="Phobius"/>
    </source>
</evidence>
<evidence type="ECO:0000256" key="4">
    <source>
        <dbReference type="ARBA" id="ARBA00022692"/>
    </source>
</evidence>
<dbReference type="GO" id="GO:0005524">
    <property type="term" value="F:ATP binding"/>
    <property type="evidence" value="ECO:0007669"/>
    <property type="project" value="UniProtKB-KW"/>
</dbReference>
<dbReference type="InterPro" id="IPR011989">
    <property type="entry name" value="ARM-like"/>
</dbReference>
<feature type="transmembrane region" description="Helical" evidence="9">
    <location>
        <begin position="125"/>
        <end position="149"/>
    </location>
</feature>
<organism evidence="10 11">
    <name type="scientific">Mangrovibacterium diazotrophicum</name>
    <dbReference type="NCBI Taxonomy" id="1261403"/>
    <lineage>
        <taxon>Bacteria</taxon>
        <taxon>Pseudomonadati</taxon>
        <taxon>Bacteroidota</taxon>
        <taxon>Bacteroidia</taxon>
        <taxon>Marinilabiliales</taxon>
        <taxon>Prolixibacteraceae</taxon>
        <taxon>Mangrovibacterium</taxon>
    </lineage>
</organism>
<dbReference type="AlphaFoldDB" id="A0A419W6Z4"/>
<dbReference type="GO" id="GO:0016020">
    <property type="term" value="C:membrane"/>
    <property type="evidence" value="ECO:0007669"/>
    <property type="project" value="UniProtKB-SubCell"/>
</dbReference>
<keyword evidence="3" id="KW-0813">Transport</keyword>
<feature type="transmembrane region" description="Helical" evidence="9">
    <location>
        <begin position="379"/>
        <end position="400"/>
    </location>
</feature>
<feature type="transmembrane region" description="Helical" evidence="9">
    <location>
        <begin position="245"/>
        <end position="262"/>
    </location>
</feature>
<dbReference type="OrthoDB" id="1132709at2"/>
<feature type="transmembrane region" description="Helical" evidence="9">
    <location>
        <begin position="67"/>
        <end position="86"/>
    </location>
</feature>
<dbReference type="GO" id="GO:0005471">
    <property type="term" value="F:ATP:ADP antiporter activity"/>
    <property type="evidence" value="ECO:0007669"/>
    <property type="project" value="InterPro"/>
</dbReference>
<evidence type="ECO:0000256" key="5">
    <source>
        <dbReference type="ARBA" id="ARBA00022741"/>
    </source>
</evidence>